<dbReference type="OrthoDB" id="5405669at2"/>
<sequence length="177" mass="20153">MAVDYPFLREHARSGDVLLVRGRGLGSLLIRVLTGESVSHVAALIWLDGALWVAEIRESRGYVLTPASLWIPDRLEGGANLWWGQMPWCIGDETAIEHAALHYRHRRYGYLSLLRVWLHQFLRIRRRTIGLVCSTFVARLWEEAGYEWRTTPTPGAFMAACRSLRRVTHSTATPEGT</sequence>
<dbReference type="AlphaFoldDB" id="B8GL09"/>
<name>B8GL09_THISH</name>
<dbReference type="SUPFAM" id="SSF54001">
    <property type="entry name" value="Cysteine proteinases"/>
    <property type="match status" value="1"/>
</dbReference>
<dbReference type="RefSeq" id="WP_012637016.1">
    <property type="nucleotide sequence ID" value="NC_011901.1"/>
</dbReference>
<dbReference type="Gene3D" id="3.90.1720.10">
    <property type="entry name" value="endopeptidase domain like (from Nostoc punctiforme)"/>
    <property type="match status" value="1"/>
</dbReference>
<dbReference type="EMBL" id="CP001339">
    <property type="protein sequence ID" value="ACL71527.1"/>
    <property type="molecule type" value="Genomic_DNA"/>
</dbReference>
<dbReference type="Proteomes" id="UP000002383">
    <property type="component" value="Chromosome"/>
</dbReference>
<organism evidence="1 2">
    <name type="scientific">Thioalkalivibrio sulfidiphilus (strain HL-EbGR7)</name>
    <dbReference type="NCBI Taxonomy" id="396588"/>
    <lineage>
        <taxon>Bacteria</taxon>
        <taxon>Pseudomonadati</taxon>
        <taxon>Pseudomonadota</taxon>
        <taxon>Gammaproteobacteria</taxon>
        <taxon>Chromatiales</taxon>
        <taxon>Ectothiorhodospiraceae</taxon>
        <taxon>Thioalkalivibrio</taxon>
    </lineage>
</organism>
<protein>
    <submittedName>
        <fullName evidence="1">Uncharacterized protein</fullName>
    </submittedName>
</protein>
<proteinExistence type="predicted"/>
<dbReference type="eggNOG" id="ENOG5033NC7">
    <property type="taxonomic scope" value="Bacteria"/>
</dbReference>
<evidence type="ECO:0000313" key="2">
    <source>
        <dbReference type="Proteomes" id="UP000002383"/>
    </source>
</evidence>
<dbReference type="KEGG" id="tgr:Tgr7_0429"/>
<evidence type="ECO:0000313" key="1">
    <source>
        <dbReference type="EMBL" id="ACL71527.1"/>
    </source>
</evidence>
<keyword evidence="2" id="KW-1185">Reference proteome</keyword>
<gene>
    <name evidence="1" type="ordered locus">Tgr7_0429</name>
</gene>
<dbReference type="InterPro" id="IPR038765">
    <property type="entry name" value="Papain-like_cys_pep_sf"/>
</dbReference>
<reference evidence="1 2" key="1">
    <citation type="journal article" date="2011" name="Stand. Genomic Sci.">
        <title>Complete genome sequence of 'Thioalkalivibrio sulfidophilus' HL-EbGr7.</title>
        <authorList>
            <person name="Muyzer G."/>
            <person name="Sorokin D.Y."/>
            <person name="Mavromatis K."/>
            <person name="Lapidus A."/>
            <person name="Clum A."/>
            <person name="Ivanova N."/>
            <person name="Pati A."/>
            <person name="d'Haeseleer P."/>
            <person name="Woyke T."/>
            <person name="Kyrpides N.C."/>
        </authorList>
    </citation>
    <scope>NUCLEOTIDE SEQUENCE [LARGE SCALE GENOMIC DNA]</scope>
    <source>
        <strain evidence="1 2">HL-EbGR7</strain>
    </source>
</reference>
<dbReference type="HOGENOM" id="CLU_1569501_0_0_6"/>
<accession>B8GL09</accession>
<dbReference type="STRING" id="396588.Tgr7_0429"/>